<keyword evidence="2" id="KW-0150">Chloroplast</keyword>
<dbReference type="GeneID" id="17282962"/>
<dbReference type="HOGENOM" id="CLU_1527961_0_0_1"/>
<evidence type="ECO:0008006" key="6">
    <source>
        <dbReference type="Google" id="ProtNLM"/>
    </source>
</evidence>
<dbReference type="SUPFAM" id="SSF103511">
    <property type="entry name" value="Chlorophyll a-b binding protein"/>
    <property type="match status" value="1"/>
</dbReference>
<dbReference type="GeneID" id="17262151"/>
<dbReference type="KEGG" id="ehx:EMIHUDRAFT_421885"/>
<dbReference type="RefSeq" id="XP_005768475.1">
    <property type="nucleotide sequence ID" value="XM_005768418.1"/>
</dbReference>
<protein>
    <recommendedName>
        <fullName evidence="6">Light harvesting protein</fullName>
    </recommendedName>
</protein>
<dbReference type="Proteomes" id="UP000013827">
    <property type="component" value="Unassembled WGS sequence"/>
</dbReference>
<dbReference type="Pfam" id="PF00504">
    <property type="entry name" value="Chloroa_b-bind"/>
    <property type="match status" value="1"/>
</dbReference>
<proteinExistence type="predicted"/>
<name>A0A0D3IXR1_EMIH1</name>
<accession>A0A0D3IXR1</accession>
<dbReference type="RefSeq" id="XP_005790122.1">
    <property type="nucleotide sequence ID" value="XM_005790065.1"/>
</dbReference>
<evidence type="ECO:0000313" key="5">
    <source>
        <dbReference type="Proteomes" id="UP000013827"/>
    </source>
</evidence>
<dbReference type="InterPro" id="IPR022796">
    <property type="entry name" value="Chloroa_b-bind"/>
</dbReference>
<dbReference type="Gene3D" id="1.10.3460.10">
    <property type="entry name" value="Chlorophyll a/b binding protein domain"/>
    <property type="match status" value="1"/>
</dbReference>
<evidence type="ECO:0000256" key="1">
    <source>
        <dbReference type="ARBA" id="ARBA00004229"/>
    </source>
</evidence>
<keyword evidence="5" id="KW-1185">Reference proteome</keyword>
<reference evidence="4" key="2">
    <citation type="submission" date="2024-10" db="UniProtKB">
        <authorList>
            <consortium name="EnsemblProtists"/>
        </authorList>
    </citation>
    <scope>IDENTIFICATION</scope>
</reference>
<keyword evidence="3" id="KW-0934">Plastid</keyword>
<dbReference type="AlphaFoldDB" id="A0A0D3IXR1"/>
<dbReference type="EnsemblProtists" id="EOD37693">
    <property type="protein sequence ID" value="EOD37693"/>
    <property type="gene ID" value="EMIHUDRAFT_423204"/>
</dbReference>
<dbReference type="EnsemblProtists" id="EOD16046">
    <property type="protein sequence ID" value="EOD16046"/>
    <property type="gene ID" value="EMIHUDRAFT_421885"/>
</dbReference>
<dbReference type="PaxDb" id="2903-EOD16046"/>
<evidence type="ECO:0000313" key="4">
    <source>
        <dbReference type="EnsemblProtists" id="EOD16046"/>
    </source>
</evidence>
<dbReference type="KEGG" id="ehx:EMIHUDRAFT_423204"/>
<sequence>MLAAIAWPLQEILHPILVDAARADGLGVRDGLAASAGKSPSLLNGGLDQWELAPALSLFVFVGAVLELQDIKARKQLGLKFNEWPTSDVPGCVRTPAQRLPEVPLSAPFDPLKICGGLSGEERRAFQEKELLNGRIAMLAVANYVAIEAAWQVPIVQFTPSLFRPLFLDPAFRLFLDGAFQSATMMGSVDGVAI</sequence>
<comment type="subcellular location">
    <subcellularLocation>
        <location evidence="1">Plastid</location>
        <location evidence="1">Chloroplast</location>
    </subcellularLocation>
</comment>
<dbReference type="GO" id="GO:0009507">
    <property type="term" value="C:chloroplast"/>
    <property type="evidence" value="ECO:0007669"/>
    <property type="project" value="UniProtKB-SubCell"/>
</dbReference>
<organism evidence="4 5">
    <name type="scientific">Emiliania huxleyi (strain CCMP1516)</name>
    <dbReference type="NCBI Taxonomy" id="280463"/>
    <lineage>
        <taxon>Eukaryota</taxon>
        <taxon>Haptista</taxon>
        <taxon>Haptophyta</taxon>
        <taxon>Prymnesiophyceae</taxon>
        <taxon>Isochrysidales</taxon>
        <taxon>Noelaerhabdaceae</taxon>
        <taxon>Emiliania</taxon>
    </lineage>
</organism>
<reference evidence="5" key="1">
    <citation type="journal article" date="2013" name="Nature">
        <title>Pan genome of the phytoplankton Emiliania underpins its global distribution.</title>
        <authorList>
            <person name="Read B.A."/>
            <person name="Kegel J."/>
            <person name="Klute M.J."/>
            <person name="Kuo A."/>
            <person name="Lefebvre S.C."/>
            <person name="Maumus F."/>
            <person name="Mayer C."/>
            <person name="Miller J."/>
            <person name="Monier A."/>
            <person name="Salamov A."/>
            <person name="Young J."/>
            <person name="Aguilar M."/>
            <person name="Claverie J.M."/>
            <person name="Frickenhaus S."/>
            <person name="Gonzalez K."/>
            <person name="Herman E.K."/>
            <person name="Lin Y.C."/>
            <person name="Napier J."/>
            <person name="Ogata H."/>
            <person name="Sarno A.F."/>
            <person name="Shmutz J."/>
            <person name="Schroeder D."/>
            <person name="de Vargas C."/>
            <person name="Verret F."/>
            <person name="von Dassow P."/>
            <person name="Valentin K."/>
            <person name="Van de Peer Y."/>
            <person name="Wheeler G."/>
            <person name="Dacks J.B."/>
            <person name="Delwiche C.F."/>
            <person name="Dyhrman S.T."/>
            <person name="Glockner G."/>
            <person name="John U."/>
            <person name="Richards T."/>
            <person name="Worden A.Z."/>
            <person name="Zhang X."/>
            <person name="Grigoriev I.V."/>
            <person name="Allen A.E."/>
            <person name="Bidle K."/>
            <person name="Borodovsky M."/>
            <person name="Bowler C."/>
            <person name="Brownlee C."/>
            <person name="Cock J.M."/>
            <person name="Elias M."/>
            <person name="Gladyshev V.N."/>
            <person name="Groth M."/>
            <person name="Guda C."/>
            <person name="Hadaegh A."/>
            <person name="Iglesias-Rodriguez M.D."/>
            <person name="Jenkins J."/>
            <person name="Jones B.M."/>
            <person name="Lawson T."/>
            <person name="Leese F."/>
            <person name="Lindquist E."/>
            <person name="Lobanov A."/>
            <person name="Lomsadze A."/>
            <person name="Malik S.B."/>
            <person name="Marsh M.E."/>
            <person name="Mackinder L."/>
            <person name="Mock T."/>
            <person name="Mueller-Roeber B."/>
            <person name="Pagarete A."/>
            <person name="Parker M."/>
            <person name="Probert I."/>
            <person name="Quesneville H."/>
            <person name="Raines C."/>
            <person name="Rensing S.A."/>
            <person name="Riano-Pachon D.M."/>
            <person name="Richier S."/>
            <person name="Rokitta S."/>
            <person name="Shiraiwa Y."/>
            <person name="Soanes D.M."/>
            <person name="van der Giezen M."/>
            <person name="Wahlund T.M."/>
            <person name="Williams B."/>
            <person name="Wilson W."/>
            <person name="Wolfe G."/>
            <person name="Wurch L.L."/>
        </authorList>
    </citation>
    <scope>NUCLEOTIDE SEQUENCE</scope>
</reference>
<evidence type="ECO:0000256" key="3">
    <source>
        <dbReference type="ARBA" id="ARBA00022640"/>
    </source>
</evidence>
<evidence type="ECO:0000256" key="2">
    <source>
        <dbReference type="ARBA" id="ARBA00022528"/>
    </source>
</evidence>